<dbReference type="WBParaSite" id="Smp_131230.1">
    <property type="protein sequence ID" value="Smp_131230.1"/>
    <property type="gene ID" value="Smp_131230"/>
</dbReference>
<accession>A0A3Q0KLV4</accession>
<keyword evidence="2" id="KW-0677">Repeat</keyword>
<protein>
    <submittedName>
        <fullName evidence="6">WD_REPEATS_REGION domain-containing protein</fullName>
    </submittedName>
</protein>
<sequence length="1074" mass="123829">MNSCNNKDFSNCCSCATCVFSELIKVGECILDSWCTEDIKALLINLMDNPYLNQLRDDICKLVELNKSKDILYSKMRLYSRMNWDIPGEKRKLLSPQQIDEVEKRVINYLSCLPLVYQKLFILYVLVGSNPSMTSSIGSELQKNLLQEGNFKTGKNEPSIQLPWNISSKIKSFINNQEKEVACKIRGSSSTERQCASSLFRVDPHFMRYTLVPVPVCPIQLKSKVSGEPNSGLFGEPRVVTESNDNTCSQGTKRHLDSSDDWNNLIQKSWDSISYEIKQAYNKIKIRYALMFERNIYCGPFSIYVLLERQPNQPLCKRRVIHVDKRSHWLAHCEGRSQQRTIKFIDIAMKSFREKETSTGIHKRNHNINQLDSTSEFMAHLNRVWLIGHAGSIKTLWLDVKLQILLSGSYDTSIRLWNLSDNTNNHQHCLNQPTNKLSFRNSRSKCIRIFHGHTDTVLCIWLDQTKLWPKYNITSENRPHSSYHYSHDRNNNISNDVNKDEFKATYLFVSGSVDCTCCIWRLDEHKPLWIMKHSTPITSVGLRGYICTTGEHSGRINVWRIGNKKPILIKVLTGHTDVITALRFDNYHLVTSSKDKSVKIWSIIGEFSECIGTLVHTGEVLCVELIDLRIITGCSDGRIRVWNLLTQHCQRILPGNYRHDPIISIMPLENRLIVNTQHNILALNFDTIKWEYHESVEDKAEEFWLKSMKNKSNQQNINSLHSKPSYAESRYIRSCLMNSADPRFFKRSNMIGVRHRSACRSLSEHSKSSGISRISSASSIQSNSNRSNHSLRNNKKKSFEFEFLISPPIPGTCAVKHSVIKRPKSAFAVTKALKQKEHEQLNNLQVLCNNHNNNLLNHSIKQNISPIKHQRTQIKMTNDNTMTTTTSATNNSNISSNNNTTTTSTTNSSINNNNNKSTNIIDYSKLLTKQYLYQSSNDINQFKYYLLKQIHHLKRGQFNNHNKNNIESLKDTYTNLHLNYQPCNETINDLDTIINNDHFHYDKSIETLNKRRPNSSPSINMKLISTDIVQSMLTTSKLHINNNWIQENEQNINLNCIQLPNLIVNYETINLKKK</sequence>
<dbReference type="PANTHER" id="PTHR19872">
    <property type="entry name" value="UBIQUITIN LIGASE SPECIFICITY FACTOR/HREP PROTEIN"/>
    <property type="match status" value="1"/>
</dbReference>
<keyword evidence="5" id="KW-1185">Reference proteome</keyword>
<evidence type="ECO:0000313" key="5">
    <source>
        <dbReference type="Proteomes" id="UP000008854"/>
    </source>
</evidence>
<evidence type="ECO:0000256" key="1">
    <source>
        <dbReference type="ARBA" id="ARBA00022574"/>
    </source>
</evidence>
<reference evidence="6" key="2">
    <citation type="submission" date="2018-12" db="UniProtKB">
        <authorList>
            <consortium name="WormBaseParasite"/>
        </authorList>
    </citation>
    <scope>IDENTIFICATION</scope>
    <source>
        <strain evidence="6">Puerto Rican</strain>
    </source>
</reference>
<dbReference type="InterPro" id="IPR036322">
    <property type="entry name" value="WD40_repeat_dom_sf"/>
</dbReference>
<dbReference type="InParanoid" id="A0A3Q0KLV4"/>
<organism evidence="5 6">
    <name type="scientific">Schistosoma mansoni</name>
    <name type="common">Blood fluke</name>
    <dbReference type="NCBI Taxonomy" id="6183"/>
    <lineage>
        <taxon>Eukaryota</taxon>
        <taxon>Metazoa</taxon>
        <taxon>Spiralia</taxon>
        <taxon>Lophotrochozoa</taxon>
        <taxon>Platyhelminthes</taxon>
        <taxon>Trematoda</taxon>
        <taxon>Digenea</taxon>
        <taxon>Strigeidida</taxon>
        <taxon>Schistosomatoidea</taxon>
        <taxon>Schistosomatidae</taxon>
        <taxon>Schistosoma</taxon>
    </lineage>
</organism>
<dbReference type="InterPro" id="IPR015943">
    <property type="entry name" value="WD40/YVTN_repeat-like_dom_sf"/>
</dbReference>
<evidence type="ECO:0000256" key="2">
    <source>
        <dbReference type="ARBA" id="ARBA00022737"/>
    </source>
</evidence>
<dbReference type="Gene3D" id="2.130.10.10">
    <property type="entry name" value="YVTN repeat-like/Quinoprotein amine dehydrogenase"/>
    <property type="match status" value="1"/>
</dbReference>
<feature type="repeat" description="WD" evidence="3">
    <location>
        <begin position="386"/>
        <end position="427"/>
    </location>
</feature>
<feature type="region of interest" description="Disordered" evidence="4">
    <location>
        <begin position="770"/>
        <end position="791"/>
    </location>
</feature>
<dbReference type="PANTHER" id="PTHR19872:SF7">
    <property type="entry name" value="F-BOX AND WD REPEAT DOMAIN CONTAINING PROTEIN 10B-RELATED"/>
    <property type="match status" value="1"/>
</dbReference>
<reference evidence="5" key="1">
    <citation type="journal article" date="2012" name="PLoS Negl. Trop. Dis.">
        <title>A systematically improved high quality genome and transcriptome of the human blood fluke Schistosoma mansoni.</title>
        <authorList>
            <person name="Protasio A.V."/>
            <person name="Tsai I.J."/>
            <person name="Babbage A."/>
            <person name="Nichol S."/>
            <person name="Hunt M."/>
            <person name="Aslett M.A."/>
            <person name="De Silva N."/>
            <person name="Velarde G.S."/>
            <person name="Anderson T.J."/>
            <person name="Clark R.C."/>
            <person name="Davidson C."/>
            <person name="Dillon G.P."/>
            <person name="Holroyd N.E."/>
            <person name="LoVerde P.T."/>
            <person name="Lloyd C."/>
            <person name="McQuillan J."/>
            <person name="Oliveira G."/>
            <person name="Otto T.D."/>
            <person name="Parker-Manuel S.J."/>
            <person name="Quail M.A."/>
            <person name="Wilson R.A."/>
            <person name="Zerlotini A."/>
            <person name="Dunne D.W."/>
            <person name="Berriman M."/>
        </authorList>
    </citation>
    <scope>NUCLEOTIDE SEQUENCE [LARGE SCALE GENOMIC DNA]</scope>
    <source>
        <strain evidence="5">Puerto Rican</strain>
    </source>
</reference>
<dbReference type="PROSITE" id="PS50082">
    <property type="entry name" value="WD_REPEATS_2"/>
    <property type="match status" value="2"/>
</dbReference>
<dbReference type="InterPro" id="IPR019775">
    <property type="entry name" value="WD40_repeat_CS"/>
</dbReference>
<evidence type="ECO:0000256" key="4">
    <source>
        <dbReference type="SAM" id="MobiDB-lite"/>
    </source>
</evidence>
<dbReference type="ExpressionAtlas" id="A0A3Q0KLV4">
    <property type="expression patterns" value="baseline"/>
</dbReference>
<dbReference type="SUPFAM" id="SSF50978">
    <property type="entry name" value="WD40 repeat-like"/>
    <property type="match status" value="1"/>
</dbReference>
<dbReference type="InterPro" id="IPR051075">
    <property type="entry name" value="SCF_subunit_WD-repeat"/>
</dbReference>
<proteinExistence type="predicted"/>
<dbReference type="STRING" id="6183.A0A3Q0KLV4"/>
<name>A0A3Q0KLV4_SCHMA</name>
<feature type="region of interest" description="Disordered" evidence="4">
    <location>
        <begin position="883"/>
        <end position="917"/>
    </location>
</feature>
<dbReference type="InterPro" id="IPR020472">
    <property type="entry name" value="WD40_PAC1"/>
</dbReference>
<dbReference type="PRINTS" id="PR00320">
    <property type="entry name" value="GPROTEINBRPT"/>
</dbReference>
<dbReference type="SMART" id="SM00320">
    <property type="entry name" value="WD40"/>
    <property type="match status" value="5"/>
</dbReference>
<dbReference type="Proteomes" id="UP000008854">
    <property type="component" value="Unassembled WGS sequence"/>
</dbReference>
<evidence type="ECO:0000256" key="3">
    <source>
        <dbReference type="PROSITE-ProRule" id="PRU00221"/>
    </source>
</evidence>
<feature type="repeat" description="WD" evidence="3">
    <location>
        <begin position="572"/>
        <end position="603"/>
    </location>
</feature>
<dbReference type="PROSITE" id="PS50294">
    <property type="entry name" value="WD_REPEATS_REGION"/>
    <property type="match status" value="2"/>
</dbReference>
<dbReference type="InterPro" id="IPR001680">
    <property type="entry name" value="WD40_rpt"/>
</dbReference>
<dbReference type="AlphaFoldDB" id="A0A3Q0KLV4"/>
<evidence type="ECO:0000313" key="6">
    <source>
        <dbReference type="WBParaSite" id="Smp_131230.1"/>
    </source>
</evidence>
<dbReference type="Pfam" id="PF00400">
    <property type="entry name" value="WD40"/>
    <property type="match status" value="3"/>
</dbReference>
<keyword evidence="1 3" id="KW-0853">WD repeat</keyword>
<dbReference type="PROSITE" id="PS00678">
    <property type="entry name" value="WD_REPEATS_1"/>
    <property type="match status" value="2"/>
</dbReference>